<proteinExistence type="inferred from homology"/>
<comment type="similarity">
    <text evidence="1">Belongs to the ABC transporter superfamily.</text>
</comment>
<dbReference type="InterPro" id="IPR003593">
    <property type="entry name" value="AAA+_ATPase"/>
</dbReference>
<evidence type="ECO:0000256" key="3">
    <source>
        <dbReference type="ARBA" id="ARBA00022741"/>
    </source>
</evidence>
<evidence type="ECO:0000256" key="1">
    <source>
        <dbReference type="ARBA" id="ARBA00005417"/>
    </source>
</evidence>
<dbReference type="Proteomes" id="UP000603708">
    <property type="component" value="Unassembled WGS sequence"/>
</dbReference>
<dbReference type="GO" id="GO:0005524">
    <property type="term" value="F:ATP binding"/>
    <property type="evidence" value="ECO:0007669"/>
    <property type="project" value="UniProtKB-KW"/>
</dbReference>
<protein>
    <submittedName>
        <fullName evidence="7">ABC transporter ATP-binding protein</fullName>
    </submittedName>
</protein>
<dbReference type="PANTHER" id="PTHR43820">
    <property type="entry name" value="HIGH-AFFINITY BRANCHED-CHAIN AMINO ACID TRANSPORT ATP-BINDING PROTEIN LIVF"/>
    <property type="match status" value="1"/>
</dbReference>
<dbReference type="PANTHER" id="PTHR43820:SF4">
    <property type="entry name" value="HIGH-AFFINITY BRANCHED-CHAIN AMINO ACID TRANSPORT ATP-BINDING PROTEIN LIVF"/>
    <property type="match status" value="1"/>
</dbReference>
<sequence length="260" mass="27484">MILQAERLEVRHGATRALRDVTCEVAEGQVLALIGANGAGKSTLLRALAGLDAVRSGVIRLFGEDITGRSAHAVARRGLSLVPEGRQLFADLTVRENLQMGCYRAPGDRAAARLRFERVFGLFPVLRDFAERRAGMLSGGQQQMVAVGRALMGEPRVLLLDEPSLGLAPAYVGQILDVVRELADTGTAVVLAEQNAAAALRTADQGIVLSNGTVTHRAPAADLLADDDVSRHYLGVGGADDGAAPSPARVLPEGLRELRI</sequence>
<comment type="caution">
    <text evidence="7">The sequence shown here is derived from an EMBL/GenBank/DDBJ whole genome shotgun (WGS) entry which is preliminary data.</text>
</comment>
<keyword evidence="2" id="KW-0813">Transport</keyword>
<organism evidence="7 8">
    <name type="scientific">Streptomyces sulfonofaciens</name>
    <dbReference type="NCBI Taxonomy" id="68272"/>
    <lineage>
        <taxon>Bacteria</taxon>
        <taxon>Bacillati</taxon>
        <taxon>Actinomycetota</taxon>
        <taxon>Actinomycetes</taxon>
        <taxon>Kitasatosporales</taxon>
        <taxon>Streptomycetaceae</taxon>
        <taxon>Streptomyces</taxon>
    </lineage>
</organism>
<gene>
    <name evidence="7" type="primary">livF</name>
    <name evidence="7" type="ORF">GCM10018793_48020</name>
</gene>
<keyword evidence="8" id="KW-1185">Reference proteome</keyword>
<feature type="domain" description="ABC transporter" evidence="6">
    <location>
        <begin position="3"/>
        <end position="236"/>
    </location>
</feature>
<dbReference type="CDD" id="cd03224">
    <property type="entry name" value="ABC_TM1139_LivF_branched"/>
    <property type="match status" value="1"/>
</dbReference>
<dbReference type="GO" id="GO:0015658">
    <property type="term" value="F:branched-chain amino acid transmembrane transporter activity"/>
    <property type="evidence" value="ECO:0007669"/>
    <property type="project" value="TreeGrafter"/>
</dbReference>
<dbReference type="GO" id="GO:0016887">
    <property type="term" value="F:ATP hydrolysis activity"/>
    <property type="evidence" value="ECO:0007669"/>
    <property type="project" value="InterPro"/>
</dbReference>
<dbReference type="InterPro" id="IPR017871">
    <property type="entry name" value="ABC_transporter-like_CS"/>
</dbReference>
<evidence type="ECO:0000259" key="6">
    <source>
        <dbReference type="PROSITE" id="PS50893"/>
    </source>
</evidence>
<dbReference type="InterPro" id="IPR027417">
    <property type="entry name" value="P-loop_NTPase"/>
</dbReference>
<reference evidence="7" key="2">
    <citation type="submission" date="2020-09" db="EMBL/GenBank/DDBJ databases">
        <authorList>
            <person name="Sun Q."/>
            <person name="Ohkuma M."/>
        </authorList>
    </citation>
    <scope>NUCLEOTIDE SEQUENCE</scope>
    <source>
        <strain evidence="7">JCM 5069</strain>
    </source>
</reference>
<dbReference type="PROSITE" id="PS00211">
    <property type="entry name" value="ABC_TRANSPORTER_1"/>
    <property type="match status" value="1"/>
</dbReference>
<evidence type="ECO:0000313" key="8">
    <source>
        <dbReference type="Proteomes" id="UP000603708"/>
    </source>
</evidence>
<evidence type="ECO:0000256" key="5">
    <source>
        <dbReference type="ARBA" id="ARBA00022970"/>
    </source>
</evidence>
<dbReference type="Gene3D" id="3.40.50.300">
    <property type="entry name" value="P-loop containing nucleotide triphosphate hydrolases"/>
    <property type="match status" value="1"/>
</dbReference>
<dbReference type="Pfam" id="PF00005">
    <property type="entry name" value="ABC_tran"/>
    <property type="match status" value="1"/>
</dbReference>
<keyword evidence="3" id="KW-0547">Nucleotide-binding</keyword>
<reference evidence="7" key="1">
    <citation type="journal article" date="2014" name="Int. J. Syst. Evol. Microbiol.">
        <title>Complete genome sequence of Corynebacterium casei LMG S-19264T (=DSM 44701T), isolated from a smear-ripened cheese.</title>
        <authorList>
            <consortium name="US DOE Joint Genome Institute (JGI-PGF)"/>
            <person name="Walter F."/>
            <person name="Albersmeier A."/>
            <person name="Kalinowski J."/>
            <person name="Ruckert C."/>
        </authorList>
    </citation>
    <scope>NUCLEOTIDE SEQUENCE</scope>
    <source>
        <strain evidence="7">JCM 5069</strain>
    </source>
</reference>
<evidence type="ECO:0000256" key="4">
    <source>
        <dbReference type="ARBA" id="ARBA00022840"/>
    </source>
</evidence>
<dbReference type="InterPro" id="IPR003439">
    <property type="entry name" value="ABC_transporter-like_ATP-bd"/>
</dbReference>
<evidence type="ECO:0000256" key="2">
    <source>
        <dbReference type="ARBA" id="ARBA00022448"/>
    </source>
</evidence>
<dbReference type="PROSITE" id="PS50893">
    <property type="entry name" value="ABC_TRANSPORTER_2"/>
    <property type="match status" value="1"/>
</dbReference>
<accession>A0A919GHT7</accession>
<keyword evidence="5" id="KW-0029">Amino-acid transport</keyword>
<dbReference type="AlphaFoldDB" id="A0A919GHT7"/>
<dbReference type="SMART" id="SM00382">
    <property type="entry name" value="AAA"/>
    <property type="match status" value="1"/>
</dbReference>
<evidence type="ECO:0000313" key="7">
    <source>
        <dbReference type="EMBL" id="GHH84213.1"/>
    </source>
</evidence>
<dbReference type="EMBL" id="BNCD01000015">
    <property type="protein sequence ID" value="GHH84213.1"/>
    <property type="molecule type" value="Genomic_DNA"/>
</dbReference>
<dbReference type="GO" id="GO:0015807">
    <property type="term" value="P:L-amino acid transport"/>
    <property type="evidence" value="ECO:0007669"/>
    <property type="project" value="TreeGrafter"/>
</dbReference>
<dbReference type="RefSeq" id="WP_229924877.1">
    <property type="nucleotide sequence ID" value="NZ_BNCD01000015.1"/>
</dbReference>
<keyword evidence="4 7" id="KW-0067">ATP-binding</keyword>
<dbReference type="SUPFAM" id="SSF52540">
    <property type="entry name" value="P-loop containing nucleoside triphosphate hydrolases"/>
    <property type="match status" value="1"/>
</dbReference>
<dbReference type="InterPro" id="IPR052156">
    <property type="entry name" value="BCAA_Transport_ATP-bd_LivF"/>
</dbReference>
<name>A0A919GHT7_9ACTN</name>